<dbReference type="InterPro" id="IPR027291">
    <property type="entry name" value="Glyco_hydro_38_N_sf"/>
</dbReference>
<dbReference type="RefSeq" id="WP_145259376.1">
    <property type="nucleotide sequence ID" value="NZ_CP036316.1"/>
</dbReference>
<evidence type="ECO:0000256" key="1">
    <source>
        <dbReference type="ARBA" id="ARBA00006821"/>
    </source>
</evidence>
<dbReference type="GO" id="GO:0005975">
    <property type="term" value="P:carbohydrate metabolic process"/>
    <property type="evidence" value="ECO:0007669"/>
    <property type="project" value="InterPro"/>
</dbReference>
<dbReference type="CDD" id="cd10796">
    <property type="entry name" value="GH57N_APU"/>
    <property type="match status" value="1"/>
</dbReference>
<feature type="domain" description="Glycoside hydrolase family 57 N-terminal" evidence="4">
    <location>
        <begin position="7"/>
        <end position="436"/>
    </location>
</feature>
<dbReference type="InterPro" id="IPR011330">
    <property type="entry name" value="Glyco_hydro/deAcase_b/a-brl"/>
</dbReference>
<dbReference type="AlphaFoldDB" id="A0A517T4C6"/>
<dbReference type="KEGG" id="chya:V22_04410"/>
<sequence length="729" mass="84666">MTPVHLAFFWHQHQPYYPDDVSGEVLMPWVRLHATNDYYGMAMHIKEVPEFRCTINLVPSLLVQLEAYVEGRTDRHLDISRLPADGMAEEEVIYLVDNFFMANVDSMVRPYPRFWDLYLKRGFGVDTGENAARRFNERDIRDLQIWSNLTWMHELAFEYDPELKEFRDKGKHWTEEEKHWLLDKQRELVGKVIPLHRELAESGQVELTTTPFYHPILPLLWNKASAHQAMPGCALPQNLESYREDAVLHIKRGIEYHEKLFGEKPRGMWPSEGSVSQEIIAAIAKEGIKWIATDEEILAASTDGWISRDGQGHMRHPEMLFRPWLLEQDDKQLGIIFRDHAMSDLIGFHYQRDDPEHAAHDLISRVEGIGRAVEGPNNGRPAIVPIILDGENCWEYYPDGGVKFLRTLYQKCTQLKTVKPVRVGDHIEEHPPTDRIKHLFAGSWISHNFAIWIGHHEDNTAWDRLHEAREFLKEKALTNNVSQEQLDKAWEELYIAEGSDWYWWFGDDHSSAQDGLFDQLFRKHLQNIYMILDEAPPGLLNQPITRAEKKQIHSHPTGFLPVKVTGNYSYFEWVNAGHYVSGNERGTMTIVTEGLIREVLFGFDQERILLRLDTLREAADDLQEVDSVRVRFYEPSDYELRITGFEKNDLKAKVYHKGKATTRTKAEAAIGRVLEIAIPRDELKLESGQPVHLYVEALKKRQSLDRAPREGVIELQCPSPDFELEMWQA</sequence>
<keyword evidence="6" id="KW-1185">Reference proteome</keyword>
<dbReference type="Pfam" id="PF03065">
    <property type="entry name" value="Glyco_hydro_57"/>
    <property type="match status" value="1"/>
</dbReference>
<accession>A0A517T4C6</accession>
<keyword evidence="5" id="KW-0378">Hydrolase</keyword>
<evidence type="ECO:0000313" key="6">
    <source>
        <dbReference type="Proteomes" id="UP000319976"/>
    </source>
</evidence>
<dbReference type="Gene3D" id="3.20.110.10">
    <property type="entry name" value="Glycoside hydrolase 38, N terminal domain"/>
    <property type="match status" value="2"/>
</dbReference>
<evidence type="ECO:0000256" key="2">
    <source>
        <dbReference type="ARBA" id="ARBA00023277"/>
    </source>
</evidence>
<dbReference type="SUPFAM" id="SSF88713">
    <property type="entry name" value="Glycoside hydrolase/deacetylase"/>
    <property type="match status" value="1"/>
</dbReference>
<evidence type="ECO:0000256" key="3">
    <source>
        <dbReference type="RuleBase" id="RU361196"/>
    </source>
</evidence>
<dbReference type="EMBL" id="CP036316">
    <property type="protein sequence ID" value="QDT63223.1"/>
    <property type="molecule type" value="Genomic_DNA"/>
</dbReference>
<gene>
    <name evidence="5" type="ORF">V22_04410</name>
</gene>
<evidence type="ECO:0000313" key="5">
    <source>
        <dbReference type="EMBL" id="QDT63223.1"/>
    </source>
</evidence>
<evidence type="ECO:0000259" key="4">
    <source>
        <dbReference type="Pfam" id="PF03065"/>
    </source>
</evidence>
<dbReference type="Proteomes" id="UP000319976">
    <property type="component" value="Chromosome"/>
</dbReference>
<dbReference type="OrthoDB" id="9803279at2"/>
<dbReference type="PANTHER" id="PTHR36306:SF1">
    <property type="entry name" value="ALPHA-AMYLASE-RELATED"/>
    <property type="match status" value="1"/>
</dbReference>
<dbReference type="PANTHER" id="PTHR36306">
    <property type="entry name" value="ALPHA-AMYLASE-RELATED-RELATED"/>
    <property type="match status" value="1"/>
</dbReference>
<organism evidence="5 6">
    <name type="scientific">Calycomorphotria hydatis</name>
    <dbReference type="NCBI Taxonomy" id="2528027"/>
    <lineage>
        <taxon>Bacteria</taxon>
        <taxon>Pseudomonadati</taxon>
        <taxon>Planctomycetota</taxon>
        <taxon>Planctomycetia</taxon>
        <taxon>Planctomycetales</taxon>
        <taxon>Planctomycetaceae</taxon>
        <taxon>Calycomorphotria</taxon>
    </lineage>
</organism>
<reference evidence="5 6" key="1">
    <citation type="submission" date="2019-02" db="EMBL/GenBank/DDBJ databases">
        <title>Deep-cultivation of Planctomycetes and their phenomic and genomic characterization uncovers novel biology.</title>
        <authorList>
            <person name="Wiegand S."/>
            <person name="Jogler M."/>
            <person name="Boedeker C."/>
            <person name="Pinto D."/>
            <person name="Vollmers J."/>
            <person name="Rivas-Marin E."/>
            <person name="Kohn T."/>
            <person name="Peeters S.H."/>
            <person name="Heuer A."/>
            <person name="Rast P."/>
            <person name="Oberbeckmann S."/>
            <person name="Bunk B."/>
            <person name="Jeske O."/>
            <person name="Meyerdierks A."/>
            <person name="Storesund J.E."/>
            <person name="Kallscheuer N."/>
            <person name="Luecker S."/>
            <person name="Lage O.M."/>
            <person name="Pohl T."/>
            <person name="Merkel B.J."/>
            <person name="Hornburger P."/>
            <person name="Mueller R.-W."/>
            <person name="Bruemmer F."/>
            <person name="Labrenz M."/>
            <person name="Spormann A.M."/>
            <person name="Op den Camp H."/>
            <person name="Overmann J."/>
            <person name="Amann R."/>
            <person name="Jetten M.S.M."/>
            <person name="Mascher T."/>
            <person name="Medema M.H."/>
            <person name="Devos D.P."/>
            <person name="Kaster A.-K."/>
            <person name="Ovreas L."/>
            <person name="Rohde M."/>
            <person name="Galperin M.Y."/>
            <person name="Jogler C."/>
        </authorList>
    </citation>
    <scope>NUCLEOTIDE SEQUENCE [LARGE SCALE GENOMIC DNA]</scope>
    <source>
        <strain evidence="5 6">V22</strain>
    </source>
</reference>
<protein>
    <submittedName>
        <fullName evidence="5">Glycosyl hydrolase family 57</fullName>
    </submittedName>
</protein>
<dbReference type="GO" id="GO:0016787">
    <property type="term" value="F:hydrolase activity"/>
    <property type="evidence" value="ECO:0007669"/>
    <property type="project" value="UniProtKB-KW"/>
</dbReference>
<dbReference type="InterPro" id="IPR004300">
    <property type="entry name" value="Glyco_hydro_57_N"/>
</dbReference>
<proteinExistence type="inferred from homology"/>
<dbReference type="InterPro" id="IPR052046">
    <property type="entry name" value="GH57_Enzymes"/>
</dbReference>
<name>A0A517T4C6_9PLAN</name>
<comment type="similarity">
    <text evidence="1 3">Belongs to the glycosyl hydrolase 57 family.</text>
</comment>
<keyword evidence="2 3" id="KW-0119">Carbohydrate metabolism</keyword>